<organism evidence="2">
    <name type="scientific">uncultured organism</name>
    <dbReference type="NCBI Taxonomy" id="155900"/>
    <lineage>
        <taxon>unclassified sequences</taxon>
        <taxon>environmental samples</taxon>
    </lineage>
</organism>
<keyword evidence="1" id="KW-0812">Transmembrane</keyword>
<keyword evidence="1" id="KW-1133">Transmembrane helix</keyword>
<proteinExistence type="predicted"/>
<accession>A0A5B8RES0</accession>
<name>A0A5B8RES0_9ZZZZ</name>
<evidence type="ECO:0000256" key="1">
    <source>
        <dbReference type="SAM" id="Phobius"/>
    </source>
</evidence>
<keyword evidence="1" id="KW-0472">Membrane</keyword>
<protein>
    <submittedName>
        <fullName evidence="2">Uncharacterized protein</fullName>
    </submittedName>
</protein>
<feature type="transmembrane region" description="Helical" evidence="1">
    <location>
        <begin position="6"/>
        <end position="25"/>
    </location>
</feature>
<gene>
    <name evidence="2" type="ORF">KBTEX_03401</name>
</gene>
<reference evidence="2" key="1">
    <citation type="submission" date="2019-06" db="EMBL/GenBank/DDBJ databases">
        <authorList>
            <person name="Murdoch R.W."/>
            <person name="Fathepure B."/>
        </authorList>
    </citation>
    <scope>NUCLEOTIDE SEQUENCE</scope>
</reference>
<evidence type="ECO:0000313" key="2">
    <source>
        <dbReference type="EMBL" id="QEA07056.1"/>
    </source>
</evidence>
<feature type="transmembrane region" description="Helical" evidence="1">
    <location>
        <begin position="37"/>
        <end position="54"/>
    </location>
</feature>
<dbReference type="EMBL" id="MN079198">
    <property type="protein sequence ID" value="QEA07056.1"/>
    <property type="molecule type" value="Genomic_DNA"/>
</dbReference>
<sequence>MRRVLQTISLLMLVLTAGLPMLYLFDALGETSMKWSLLAVTLVWFAVTPCWMGRGDDAGD</sequence>
<dbReference type="AlphaFoldDB" id="A0A5B8RES0"/>